<name>A0A822BB98_9BILA</name>
<comment type="caution">
    <text evidence="2">The sequence shown here is derived from an EMBL/GenBank/DDBJ whole genome shotgun (WGS) entry which is preliminary data.</text>
</comment>
<proteinExistence type="predicted"/>
<feature type="region of interest" description="Disordered" evidence="1">
    <location>
        <begin position="47"/>
        <end position="71"/>
    </location>
</feature>
<dbReference type="EMBL" id="CAJOBR010037239">
    <property type="protein sequence ID" value="CAF5016266.1"/>
    <property type="molecule type" value="Genomic_DNA"/>
</dbReference>
<evidence type="ECO:0000313" key="2">
    <source>
        <dbReference type="EMBL" id="CAF5016266.1"/>
    </source>
</evidence>
<accession>A0A822BB98</accession>
<dbReference type="AlphaFoldDB" id="A0A822BB98"/>
<reference evidence="2" key="1">
    <citation type="submission" date="2021-02" db="EMBL/GenBank/DDBJ databases">
        <authorList>
            <person name="Nowell W R."/>
        </authorList>
    </citation>
    <scope>NUCLEOTIDE SEQUENCE</scope>
</reference>
<evidence type="ECO:0000256" key="1">
    <source>
        <dbReference type="SAM" id="MobiDB-lite"/>
    </source>
</evidence>
<protein>
    <submittedName>
        <fullName evidence="2">Uncharacterized protein</fullName>
    </submittedName>
</protein>
<feature type="non-terminal residue" evidence="2">
    <location>
        <position position="1"/>
    </location>
</feature>
<sequence length="71" mass="7795">VLLSHDNQQQIYSVSSCTSEPIPSCILDEPENDIVIISSESSFLPSNIPDNQHVSSSIAHENSNKSQLNKK</sequence>
<organism evidence="2 3">
    <name type="scientific">Rotaria socialis</name>
    <dbReference type="NCBI Taxonomy" id="392032"/>
    <lineage>
        <taxon>Eukaryota</taxon>
        <taxon>Metazoa</taxon>
        <taxon>Spiralia</taxon>
        <taxon>Gnathifera</taxon>
        <taxon>Rotifera</taxon>
        <taxon>Eurotatoria</taxon>
        <taxon>Bdelloidea</taxon>
        <taxon>Philodinida</taxon>
        <taxon>Philodinidae</taxon>
        <taxon>Rotaria</taxon>
    </lineage>
</organism>
<dbReference type="Proteomes" id="UP000663848">
    <property type="component" value="Unassembled WGS sequence"/>
</dbReference>
<gene>
    <name evidence="2" type="ORF">QYT958_LOCUS39541</name>
</gene>
<evidence type="ECO:0000313" key="3">
    <source>
        <dbReference type="Proteomes" id="UP000663848"/>
    </source>
</evidence>